<keyword evidence="1" id="KW-0472">Membrane</keyword>
<keyword evidence="3" id="KW-1185">Reference proteome</keyword>
<name>A0A176TB46_9FLAO</name>
<gene>
    <name evidence="2" type="ORF">LPB303_11585</name>
</gene>
<evidence type="ECO:0000313" key="2">
    <source>
        <dbReference type="EMBL" id="OAD44636.1"/>
    </source>
</evidence>
<dbReference type="InterPro" id="IPR008620">
    <property type="entry name" value="FixH"/>
</dbReference>
<protein>
    <submittedName>
        <fullName evidence="2">Cytochrome C oxidase Cbb3</fullName>
    </submittedName>
</protein>
<dbReference type="Proteomes" id="UP000076923">
    <property type="component" value="Unassembled WGS sequence"/>
</dbReference>
<dbReference type="Pfam" id="PF05751">
    <property type="entry name" value="FixH"/>
    <property type="match status" value="1"/>
</dbReference>
<accession>A0A176TB46</accession>
<keyword evidence="1" id="KW-1133">Transmembrane helix</keyword>
<organism evidence="2 3">
    <name type="scientific">Polaribacter atrinae</name>
    <dbReference type="NCBI Taxonomy" id="1333662"/>
    <lineage>
        <taxon>Bacteria</taxon>
        <taxon>Pseudomonadati</taxon>
        <taxon>Bacteroidota</taxon>
        <taxon>Flavobacteriia</taxon>
        <taxon>Flavobacteriales</taxon>
        <taxon>Flavobacteriaceae</taxon>
    </lineage>
</organism>
<dbReference type="RefSeq" id="WP_068450349.1">
    <property type="nucleotide sequence ID" value="NZ_CAXHZY010000013.1"/>
</dbReference>
<keyword evidence="1" id="KW-0812">Transmembrane</keyword>
<dbReference type="EMBL" id="LVWE01000041">
    <property type="protein sequence ID" value="OAD44636.1"/>
    <property type="molecule type" value="Genomic_DNA"/>
</dbReference>
<dbReference type="AlphaFoldDB" id="A0A176TB46"/>
<evidence type="ECO:0000256" key="1">
    <source>
        <dbReference type="SAM" id="Phobius"/>
    </source>
</evidence>
<dbReference type="OrthoDB" id="1493774at2"/>
<feature type="transmembrane region" description="Helical" evidence="1">
    <location>
        <begin position="6"/>
        <end position="25"/>
    </location>
</feature>
<proteinExistence type="predicted"/>
<evidence type="ECO:0000313" key="3">
    <source>
        <dbReference type="Proteomes" id="UP000076923"/>
    </source>
</evidence>
<sequence>MKINWGTGIVIAIVAFMSFILYMVITMSTDNTYSFDLVTENYYQKEVHFQGEINAEQNALEYKDKVTIQRTVDGLKIEFPKEFSPKEIKGKVFLYRPSNKQLDFEIPISISNTYLLVPEKRLLDGRWNINLAFKYKDKEYLIKREIQY</sequence>
<dbReference type="STRING" id="1333662.LPB303_11585"/>
<comment type="caution">
    <text evidence="2">The sequence shown here is derived from an EMBL/GenBank/DDBJ whole genome shotgun (WGS) entry which is preliminary data.</text>
</comment>
<reference evidence="2 3" key="1">
    <citation type="submission" date="2016-02" db="EMBL/GenBank/DDBJ databases">
        <title>Draft genome sequence of Polaribacter atrinae KACC17473.</title>
        <authorList>
            <person name="Shin S.-K."/>
            <person name="Yi H."/>
        </authorList>
    </citation>
    <scope>NUCLEOTIDE SEQUENCE [LARGE SCALE GENOMIC DNA]</scope>
    <source>
        <strain evidence="2 3">KACC 17473</strain>
    </source>
</reference>